<dbReference type="GO" id="GO:0008757">
    <property type="term" value="F:S-adenosylmethionine-dependent methyltransferase activity"/>
    <property type="evidence" value="ECO:0007669"/>
    <property type="project" value="InterPro"/>
</dbReference>
<dbReference type="InterPro" id="IPR029063">
    <property type="entry name" value="SAM-dependent_MTases_sf"/>
</dbReference>
<dbReference type="AlphaFoldDB" id="A0A520XC06"/>
<evidence type="ECO:0000259" key="1">
    <source>
        <dbReference type="Pfam" id="PF08241"/>
    </source>
</evidence>
<dbReference type="SUPFAM" id="SSF53335">
    <property type="entry name" value="S-adenosyl-L-methionine-dependent methyltransferases"/>
    <property type="match status" value="1"/>
</dbReference>
<dbReference type="GO" id="GO:0032259">
    <property type="term" value="P:methylation"/>
    <property type="evidence" value="ECO:0007669"/>
    <property type="project" value="UniProtKB-KW"/>
</dbReference>
<organism evidence="2 3">
    <name type="scientific">Candidatus Acidulodesulfobacterium acidiphilum</name>
    <dbReference type="NCBI Taxonomy" id="2597224"/>
    <lineage>
        <taxon>Bacteria</taxon>
        <taxon>Deltaproteobacteria</taxon>
        <taxon>Candidatus Acidulodesulfobacterales</taxon>
        <taxon>Candidatus Acidulodesulfobacterium</taxon>
    </lineage>
</organism>
<feature type="domain" description="Methyltransferase type 11" evidence="1">
    <location>
        <begin position="46"/>
        <end position="138"/>
    </location>
</feature>
<proteinExistence type="predicted"/>
<evidence type="ECO:0000313" key="3">
    <source>
        <dbReference type="Proteomes" id="UP000322454"/>
    </source>
</evidence>
<dbReference type="Gene3D" id="3.40.50.150">
    <property type="entry name" value="Vaccinia Virus protein VP39"/>
    <property type="match status" value="1"/>
</dbReference>
<keyword evidence="2" id="KW-0808">Transferase</keyword>
<gene>
    <name evidence="2" type="ORF">EVJ48_06455</name>
</gene>
<dbReference type="PANTHER" id="PTHR43591">
    <property type="entry name" value="METHYLTRANSFERASE"/>
    <property type="match status" value="1"/>
</dbReference>
<reference evidence="2 3" key="1">
    <citation type="submission" date="2019-01" db="EMBL/GenBank/DDBJ databases">
        <title>Insights into ecological role of a new deltaproteobacterial order Candidatus Sinidesulfobacterales (Sva0485) by metagenomics and metatranscriptomics.</title>
        <authorList>
            <person name="Tan S."/>
            <person name="Liu J."/>
            <person name="Fang Y."/>
            <person name="Hedlund B."/>
            <person name="Lian Z.-H."/>
            <person name="Huang L.-Y."/>
            <person name="Li J.-T."/>
            <person name="Huang L.-N."/>
            <person name="Li W.-J."/>
            <person name="Jiang H.-C."/>
            <person name="Dong H.-L."/>
            <person name="Shu W.-S."/>
        </authorList>
    </citation>
    <scope>NUCLEOTIDE SEQUENCE [LARGE SCALE GENOMIC DNA]</scope>
    <source>
        <strain evidence="2">AP4</strain>
    </source>
</reference>
<dbReference type="EMBL" id="SHMQ01000015">
    <property type="protein sequence ID" value="RZV38744.1"/>
    <property type="molecule type" value="Genomic_DNA"/>
</dbReference>
<evidence type="ECO:0000313" key="2">
    <source>
        <dbReference type="EMBL" id="RZV38744.1"/>
    </source>
</evidence>
<dbReference type="Proteomes" id="UP000322454">
    <property type="component" value="Unassembled WGS sequence"/>
</dbReference>
<comment type="caution">
    <text evidence="2">The sequence shown here is derived from an EMBL/GenBank/DDBJ whole genome shotgun (WGS) entry which is preliminary data.</text>
</comment>
<dbReference type="CDD" id="cd02440">
    <property type="entry name" value="AdoMet_MTases"/>
    <property type="match status" value="1"/>
</dbReference>
<dbReference type="Pfam" id="PF08241">
    <property type="entry name" value="Methyltransf_11"/>
    <property type="match status" value="1"/>
</dbReference>
<dbReference type="InterPro" id="IPR013216">
    <property type="entry name" value="Methyltransf_11"/>
</dbReference>
<sequence length="399" mass="45952">MTEDNFYRDFENKNRGSRELIKERLKVYLPFVSPLHVIYPDCVAFDIGCGRGEWLELMSEIGFEAYGCDIDEGMLRACYERGLSATKQEAVSFLKSLPDESHVVISAFHVIEHISFDDLRTLVSESLRVLKPGGLLILETPNIENINVATNNFYLDSTHKRPIPPLMLSYLPEYYGFKRVKLLRLQESLELATKDKIKLIDILKGVSPDIAVVAQKDASVEIMSLFNQAFNENYGITLDDLAERYDVFIENKIDFISKELQSVYQSKSWKITNPLRRLAKFIRWFKNGSIAWLTFAPQSRPRRIARKLLIKAKDYVLKKPKLKAKIKLALKPFPSLLIRLKRIGYSNIDNTEVKSKELQSVYQSKDELSKEEVSDLSPRVQKIYLDLKNAVEEGKNKCV</sequence>
<accession>A0A520XC06</accession>
<name>A0A520XC06_9DELT</name>
<keyword evidence="2" id="KW-0489">Methyltransferase</keyword>
<protein>
    <submittedName>
        <fullName evidence="2">Class I SAM-dependent methyltransferase</fullName>
    </submittedName>
</protein>